<feature type="region of interest" description="Disordered" evidence="1">
    <location>
        <begin position="109"/>
        <end position="131"/>
    </location>
</feature>
<protein>
    <submittedName>
        <fullName evidence="2">Uncharacterized protein</fullName>
    </submittedName>
</protein>
<accession>A0A0F9QVX3</accession>
<comment type="caution">
    <text evidence="2">The sequence shown here is derived from an EMBL/GenBank/DDBJ whole genome shotgun (WGS) entry which is preliminary data.</text>
</comment>
<proteinExistence type="predicted"/>
<sequence>MQWRLETLYPGIFQLRFENAYDCAMHFLRYQENYESPVWRDKVFTLLEYEEEHGRGARPGKGNNAVANFPNKMLCDSCGGSLPTALAASLRFGNFPPYYCGYIECPETQKRRKKQGLSTPEKFTNDDGDGC</sequence>
<dbReference type="AlphaFoldDB" id="A0A0F9QVX3"/>
<evidence type="ECO:0000256" key="1">
    <source>
        <dbReference type="SAM" id="MobiDB-lite"/>
    </source>
</evidence>
<name>A0A0F9QVX3_9ZZZZ</name>
<evidence type="ECO:0000313" key="2">
    <source>
        <dbReference type="EMBL" id="KKN46604.1"/>
    </source>
</evidence>
<organism evidence="2">
    <name type="scientific">marine sediment metagenome</name>
    <dbReference type="NCBI Taxonomy" id="412755"/>
    <lineage>
        <taxon>unclassified sequences</taxon>
        <taxon>metagenomes</taxon>
        <taxon>ecological metagenomes</taxon>
    </lineage>
</organism>
<gene>
    <name evidence="2" type="ORF">LCGC14_0671090</name>
</gene>
<reference evidence="2" key="1">
    <citation type="journal article" date="2015" name="Nature">
        <title>Complex archaea that bridge the gap between prokaryotes and eukaryotes.</title>
        <authorList>
            <person name="Spang A."/>
            <person name="Saw J.H."/>
            <person name="Jorgensen S.L."/>
            <person name="Zaremba-Niedzwiedzka K."/>
            <person name="Martijn J."/>
            <person name="Lind A.E."/>
            <person name="van Eijk R."/>
            <person name="Schleper C."/>
            <person name="Guy L."/>
            <person name="Ettema T.J."/>
        </authorList>
    </citation>
    <scope>NUCLEOTIDE SEQUENCE</scope>
</reference>
<dbReference type="EMBL" id="LAZR01001321">
    <property type="protein sequence ID" value="KKN46604.1"/>
    <property type="molecule type" value="Genomic_DNA"/>
</dbReference>